<keyword evidence="3 8" id="KW-0808">Transferase</keyword>
<protein>
    <recommendedName>
        <fullName evidence="2">glutathione transferase</fullName>
        <ecNumber evidence="2">2.5.1.18</ecNumber>
    </recommendedName>
</protein>
<dbReference type="EMBL" id="MF034827">
    <property type="protein sequence ID" value="AVT42193.1"/>
    <property type="molecule type" value="mRNA"/>
</dbReference>
<evidence type="ECO:0000256" key="3">
    <source>
        <dbReference type="ARBA" id="ARBA00022679"/>
    </source>
</evidence>
<dbReference type="InterPro" id="IPR040079">
    <property type="entry name" value="Glutathione_S-Trfase"/>
</dbReference>
<feature type="domain" description="GST N-terminal" evidence="6">
    <location>
        <begin position="4"/>
        <end position="84"/>
    </location>
</feature>
<dbReference type="EC" id="2.5.1.18" evidence="2"/>
<evidence type="ECO:0000313" key="8">
    <source>
        <dbReference type="EMBL" id="AVT42193.1"/>
    </source>
</evidence>
<accession>A0A2R4FXD6</accession>
<evidence type="ECO:0000259" key="6">
    <source>
        <dbReference type="PROSITE" id="PS50404"/>
    </source>
</evidence>
<comment type="subunit">
    <text evidence="1">Homodimer.</text>
</comment>
<organism evidence="8">
    <name type="scientific">Lissorhoptrus oryzophilus</name>
    <name type="common">rice water weevil</name>
    <dbReference type="NCBI Taxonomy" id="308863"/>
    <lineage>
        <taxon>Eukaryota</taxon>
        <taxon>Metazoa</taxon>
        <taxon>Ecdysozoa</taxon>
        <taxon>Arthropoda</taxon>
        <taxon>Hexapoda</taxon>
        <taxon>Insecta</taxon>
        <taxon>Pterygota</taxon>
        <taxon>Neoptera</taxon>
        <taxon>Endopterygota</taxon>
        <taxon>Coleoptera</taxon>
        <taxon>Polyphaga</taxon>
        <taxon>Cucujiformia</taxon>
        <taxon>Erirhinidae</taxon>
        <taxon>Erirhininae</taxon>
        <taxon>Lissorhoptrus</taxon>
    </lineage>
</organism>
<evidence type="ECO:0000259" key="7">
    <source>
        <dbReference type="PROSITE" id="PS50405"/>
    </source>
</evidence>
<feature type="domain" description="GST C-terminal" evidence="7">
    <location>
        <begin position="86"/>
        <end position="208"/>
    </location>
</feature>
<dbReference type="SUPFAM" id="SSF47616">
    <property type="entry name" value="GST C-terminal domain-like"/>
    <property type="match status" value="1"/>
</dbReference>
<dbReference type="InterPro" id="IPR036282">
    <property type="entry name" value="Glutathione-S-Trfase_C_sf"/>
</dbReference>
<evidence type="ECO:0000256" key="1">
    <source>
        <dbReference type="ARBA" id="ARBA00011738"/>
    </source>
</evidence>
<dbReference type="PROSITE" id="PS50404">
    <property type="entry name" value="GST_NTER"/>
    <property type="match status" value="1"/>
</dbReference>
<dbReference type="CDD" id="cd03039">
    <property type="entry name" value="GST_N_Sigma_like"/>
    <property type="match status" value="1"/>
</dbReference>
<sequence>MSTTNYKLTYFDLTGLAESIRYLLYYGKIPFEDKRVSNDEREWISMKSNFPLGQLPVLEIENGKVLYQSISIHRYLAKKVGLMGNTDLENWEIDAAVETISDLRVKVYSWFWLTNQETKKKLKESVDKEGLPFLLDKLESWAVKNNGYIAVGKLTWADLYFAGMIEYLNYLCQRNILEKYPTLSKVKETVENIPTIKTWVDKRAKDHFFNLKSAL</sequence>
<dbReference type="SFLD" id="SFLDG01205">
    <property type="entry name" value="AMPS.1"/>
    <property type="match status" value="1"/>
</dbReference>
<dbReference type="Gene3D" id="3.40.30.10">
    <property type="entry name" value="Glutaredoxin"/>
    <property type="match status" value="1"/>
</dbReference>
<dbReference type="CDD" id="cd03192">
    <property type="entry name" value="GST_C_Sigma_like"/>
    <property type="match status" value="1"/>
</dbReference>
<evidence type="ECO:0000256" key="2">
    <source>
        <dbReference type="ARBA" id="ARBA00012452"/>
    </source>
</evidence>
<dbReference type="GO" id="GO:0004364">
    <property type="term" value="F:glutathione transferase activity"/>
    <property type="evidence" value="ECO:0007669"/>
    <property type="project" value="UniProtKB-EC"/>
</dbReference>
<dbReference type="AlphaFoldDB" id="A0A2R4FXD6"/>
<dbReference type="PANTHER" id="PTHR11571">
    <property type="entry name" value="GLUTATHIONE S-TRANSFERASE"/>
    <property type="match status" value="1"/>
</dbReference>
<dbReference type="SFLD" id="SFLDG00363">
    <property type="entry name" value="AMPS_(cytGST):_Alpha-__Mu-__Pi"/>
    <property type="match status" value="1"/>
</dbReference>
<dbReference type="SUPFAM" id="SSF52833">
    <property type="entry name" value="Thioredoxin-like"/>
    <property type="match status" value="1"/>
</dbReference>
<dbReference type="InterPro" id="IPR050213">
    <property type="entry name" value="GST_superfamily"/>
</dbReference>
<dbReference type="InterPro" id="IPR004045">
    <property type="entry name" value="Glutathione_S-Trfase_N"/>
</dbReference>
<dbReference type="FunFam" id="1.20.1050.10:FF:000030">
    <property type="entry name" value="Glutathione S-transferase S1"/>
    <property type="match status" value="1"/>
</dbReference>
<dbReference type="InterPro" id="IPR036249">
    <property type="entry name" value="Thioredoxin-like_sf"/>
</dbReference>
<dbReference type="InterPro" id="IPR010987">
    <property type="entry name" value="Glutathione-S-Trfase_C-like"/>
</dbReference>
<comment type="similarity">
    <text evidence="4">Belongs to the GST superfamily. Sigma family.</text>
</comment>
<dbReference type="InterPro" id="IPR004046">
    <property type="entry name" value="GST_C"/>
</dbReference>
<name>A0A2R4FXD6_9CUCU</name>
<evidence type="ECO:0000256" key="5">
    <source>
        <dbReference type="ARBA" id="ARBA00047960"/>
    </source>
</evidence>
<evidence type="ECO:0000256" key="4">
    <source>
        <dbReference type="ARBA" id="ARBA00038317"/>
    </source>
</evidence>
<reference evidence="8" key="1">
    <citation type="submission" date="2017-05" db="EMBL/GenBank/DDBJ databases">
        <authorList>
            <person name="Song R."/>
            <person name="Chenine A.L."/>
            <person name="Ruprecht R.M."/>
        </authorList>
    </citation>
    <scope>NUCLEOTIDE SEQUENCE</scope>
</reference>
<proteinExistence type="evidence at transcript level"/>
<dbReference type="Pfam" id="PF14497">
    <property type="entry name" value="GST_C_3"/>
    <property type="match status" value="1"/>
</dbReference>
<dbReference type="GO" id="GO:0006749">
    <property type="term" value="P:glutathione metabolic process"/>
    <property type="evidence" value="ECO:0007669"/>
    <property type="project" value="TreeGrafter"/>
</dbReference>
<dbReference type="PANTHER" id="PTHR11571:SF224">
    <property type="entry name" value="HEMATOPOIETIC PROSTAGLANDIN D SYNTHASE"/>
    <property type="match status" value="1"/>
</dbReference>
<dbReference type="Gene3D" id="1.20.1050.10">
    <property type="match status" value="1"/>
</dbReference>
<dbReference type="PROSITE" id="PS50405">
    <property type="entry name" value="GST_CTER"/>
    <property type="match status" value="1"/>
</dbReference>
<dbReference type="Pfam" id="PF02798">
    <property type="entry name" value="GST_N"/>
    <property type="match status" value="1"/>
</dbReference>
<dbReference type="SFLD" id="SFLDS00019">
    <property type="entry name" value="Glutathione_Transferase_(cytos"/>
    <property type="match status" value="1"/>
</dbReference>
<comment type="catalytic activity">
    <reaction evidence="5">
        <text>RX + glutathione = an S-substituted glutathione + a halide anion + H(+)</text>
        <dbReference type="Rhea" id="RHEA:16437"/>
        <dbReference type="ChEBI" id="CHEBI:15378"/>
        <dbReference type="ChEBI" id="CHEBI:16042"/>
        <dbReference type="ChEBI" id="CHEBI:17792"/>
        <dbReference type="ChEBI" id="CHEBI:57925"/>
        <dbReference type="ChEBI" id="CHEBI:90779"/>
        <dbReference type="EC" id="2.5.1.18"/>
    </reaction>
</comment>